<dbReference type="RefSeq" id="WP_148775335.1">
    <property type="nucleotide sequence ID" value="NZ_VSSS01000042.1"/>
</dbReference>
<name>A0A5D3KKH3_9BRAD</name>
<gene>
    <name evidence="1" type="ORF">FXB40_27925</name>
</gene>
<dbReference type="Proteomes" id="UP000324758">
    <property type="component" value="Unassembled WGS sequence"/>
</dbReference>
<sequence>MKDRVDAAILPQVASYYASKLELHGTTSQGVDWNGNASHDRRHRQFLRLLEGSSNASVLDLGCGFGDFLRFLRSEGFQGRFTGYDIAASMIEKARELFGEGEDRQWRIGSEPEEVADFAIASGIFNVKGDVPTEAWIDYVDDTLDILARAGRRGFAFNILSLSSDPERRRPHLYYADPVAMLRHCLAKYGRSVALLQDYELYEFTLLVRHPDRG</sequence>
<proteinExistence type="predicted"/>
<comment type="caution">
    <text evidence="1">The sequence shown here is derived from an EMBL/GenBank/DDBJ whole genome shotgun (WGS) entry which is preliminary data.</text>
</comment>
<dbReference type="AlphaFoldDB" id="A0A5D3KKH3"/>
<dbReference type="CDD" id="cd02440">
    <property type="entry name" value="AdoMet_MTases"/>
    <property type="match status" value="1"/>
</dbReference>
<protein>
    <submittedName>
        <fullName evidence="1">Methyltransferase domain-containing protein</fullName>
    </submittedName>
</protein>
<evidence type="ECO:0000313" key="1">
    <source>
        <dbReference type="EMBL" id="TYL91748.1"/>
    </source>
</evidence>
<dbReference type="EMBL" id="VSSS01000042">
    <property type="protein sequence ID" value="TYL91748.1"/>
    <property type="molecule type" value="Genomic_DNA"/>
</dbReference>
<dbReference type="SUPFAM" id="SSF53335">
    <property type="entry name" value="S-adenosyl-L-methionine-dependent methyltransferases"/>
    <property type="match status" value="1"/>
</dbReference>
<dbReference type="Pfam" id="PF13489">
    <property type="entry name" value="Methyltransf_23"/>
    <property type="match status" value="1"/>
</dbReference>
<dbReference type="OrthoDB" id="9800454at2"/>
<dbReference type="GO" id="GO:0008168">
    <property type="term" value="F:methyltransferase activity"/>
    <property type="evidence" value="ECO:0007669"/>
    <property type="project" value="UniProtKB-KW"/>
</dbReference>
<reference evidence="1 2" key="1">
    <citation type="submission" date="2019-08" db="EMBL/GenBank/DDBJ databases">
        <title>Bradyrhizobium hipponensis sp. nov., a rhizobium isolated from a Lupinus angustifolius root nodule in Tunisia.</title>
        <authorList>
            <person name="Off K."/>
            <person name="Rejili M."/>
            <person name="Mars M."/>
            <person name="Brachmann A."/>
            <person name="Marin M."/>
        </authorList>
    </citation>
    <scope>NUCLEOTIDE SEQUENCE [LARGE SCALE GENOMIC DNA]</scope>
    <source>
        <strain evidence="1 2">CTAW71</strain>
    </source>
</reference>
<dbReference type="Gene3D" id="3.40.50.150">
    <property type="entry name" value="Vaccinia Virus protein VP39"/>
    <property type="match status" value="1"/>
</dbReference>
<organism evidence="1 2">
    <name type="scientific">Bradyrhizobium rifense</name>
    <dbReference type="NCBI Taxonomy" id="515499"/>
    <lineage>
        <taxon>Bacteria</taxon>
        <taxon>Pseudomonadati</taxon>
        <taxon>Pseudomonadota</taxon>
        <taxon>Alphaproteobacteria</taxon>
        <taxon>Hyphomicrobiales</taxon>
        <taxon>Nitrobacteraceae</taxon>
        <taxon>Bradyrhizobium</taxon>
    </lineage>
</organism>
<dbReference type="InterPro" id="IPR029063">
    <property type="entry name" value="SAM-dependent_MTases_sf"/>
</dbReference>
<keyword evidence="1" id="KW-0489">Methyltransferase</keyword>
<dbReference type="GO" id="GO:0032259">
    <property type="term" value="P:methylation"/>
    <property type="evidence" value="ECO:0007669"/>
    <property type="project" value="UniProtKB-KW"/>
</dbReference>
<evidence type="ECO:0000313" key="2">
    <source>
        <dbReference type="Proteomes" id="UP000324758"/>
    </source>
</evidence>
<keyword evidence="2" id="KW-1185">Reference proteome</keyword>
<keyword evidence="1" id="KW-0808">Transferase</keyword>
<accession>A0A5D3KKH3</accession>